<name>A0A5B9CUI2_9HYPH</name>
<gene>
    <name evidence="3" type="ORF">D1093_00400</name>
</gene>
<proteinExistence type="predicted"/>
<keyword evidence="1" id="KW-0175">Coiled coil</keyword>
<keyword evidence="4" id="KW-1185">Reference proteome</keyword>
<evidence type="ECO:0000313" key="4">
    <source>
        <dbReference type="Proteomes" id="UP000321940"/>
    </source>
</evidence>
<sequence length="420" mass="50435">MGNYDTFIVIVGIFIAGGIICSLWLANHQKKQLSEQLEKCEKLLQLKDRECAIYRNIIAQWEQKLFQKTQRIPKEWIKQWDEEVRYWERSILGIKKIGHISESKEQQHPMIRDICAQGYADTFFLYEKAMEVEFTAEHIERINELMKRPIFKETYPKVVRLMRKNRIIIEKFVDPLTRKKRYKPTMLLFHWWLYMIDDMITAEYKQQQKDKASGLYRDLASLEIWFEDIPKYTEYETLKKILRGFGTMPGDCDVLCVCKRELLSLLYDVSSDYKAARETFIYYKQLIDTVKEGYMAFEENCRYSTVEKAMKACRKRDKEEKKDLVVLNEKIPTFEEAYKLGIKEWMKSSNEKCDNRLIFWEQLTRQTKLKAIFGEEKVKKLEEAIEKDQKQFENEIQEAVLANRYLNYNKSYAYLINTLE</sequence>
<feature type="coiled-coil region" evidence="1">
    <location>
        <begin position="371"/>
        <end position="398"/>
    </location>
</feature>
<keyword evidence="2" id="KW-0472">Membrane</keyword>
<dbReference type="RefSeq" id="WP_120099902.1">
    <property type="nucleotide sequence ID" value="NZ_CP031843.2"/>
</dbReference>
<keyword evidence="2" id="KW-1133">Transmembrane helix</keyword>
<evidence type="ECO:0000256" key="2">
    <source>
        <dbReference type="SAM" id="Phobius"/>
    </source>
</evidence>
<dbReference type="AlphaFoldDB" id="A0A5B9CUI2"/>
<dbReference type="KEGG" id="bky:D1093_00400"/>
<accession>A0A5B9CUI2</accession>
<reference evidence="3 4" key="1">
    <citation type="journal article" date="2020" name="Int. J. Syst. Evol. Microbiol.">
        <title>Bartonella kosoyi sp. nov. and Bartonella krasnovii sp. nov., two novel species closely related to the zoonotic Bartonella elizabethae, isolated from black rats and wild desert rodent-fleas.</title>
        <authorList>
            <person name="Gutierrez R."/>
            <person name="Shalit T."/>
            <person name="Markus B."/>
            <person name="Yuan C."/>
            <person name="Nachum-Biala Y."/>
            <person name="Elad D."/>
            <person name="Harrus S."/>
        </authorList>
    </citation>
    <scope>NUCLEOTIDE SEQUENCE [LARGE SCALE GENOMIC DNA]</scope>
    <source>
        <strain evidence="3 4">Tel Aviv</strain>
    </source>
</reference>
<dbReference type="EMBL" id="CP031843">
    <property type="protein sequence ID" value="QEE08144.1"/>
    <property type="molecule type" value="Genomic_DNA"/>
</dbReference>
<feature type="transmembrane region" description="Helical" evidence="2">
    <location>
        <begin position="6"/>
        <end position="26"/>
    </location>
</feature>
<organism evidence="3 4">
    <name type="scientific">Bartonella kosoyi</name>
    <dbReference type="NCBI Taxonomy" id="2133959"/>
    <lineage>
        <taxon>Bacteria</taxon>
        <taxon>Pseudomonadati</taxon>
        <taxon>Pseudomonadota</taxon>
        <taxon>Alphaproteobacteria</taxon>
        <taxon>Hyphomicrobiales</taxon>
        <taxon>Bartonellaceae</taxon>
        <taxon>Bartonella</taxon>
    </lineage>
</organism>
<evidence type="ECO:0000256" key="1">
    <source>
        <dbReference type="SAM" id="Coils"/>
    </source>
</evidence>
<dbReference type="Proteomes" id="UP000321940">
    <property type="component" value="Chromosome"/>
</dbReference>
<evidence type="ECO:0000313" key="3">
    <source>
        <dbReference type="EMBL" id="QEE08144.1"/>
    </source>
</evidence>
<keyword evidence="2" id="KW-0812">Transmembrane</keyword>
<protein>
    <submittedName>
        <fullName evidence="3">Uncharacterized protein</fullName>
    </submittedName>
</protein>